<proteinExistence type="predicted"/>
<accession>A0A090MRX2</accession>
<sequence>MTDFAANFGAKDKPDDFDYWRLCDELSVFEAALLTAGHSPDKFSYVENWETGKWPRGYAAAKSAITNALRGGRIVGTIELLTYNDINGNPYPIPDSVALSSRVEVESLKEWLASRGLRRGFFFPERTETLDYLNPGNPRYAPKLAAAVRAWQAVTDPAGKTPKQALTKWLREHAAKFGLSDDEGKPNDTGIEEVAKVANWQPSGGAPKTPGS</sequence>
<protein>
    <submittedName>
        <fullName evidence="2">Uncharacterized protein</fullName>
    </submittedName>
</protein>
<dbReference type="AlphaFoldDB" id="A0A090MRX2"/>
<organism evidence="2 3">
    <name type="scientific">Afipia felis</name>
    <name type="common">Cat scratch disease bacillus</name>
    <dbReference type="NCBI Taxonomy" id="1035"/>
    <lineage>
        <taxon>Bacteria</taxon>
        <taxon>Pseudomonadati</taxon>
        <taxon>Pseudomonadota</taxon>
        <taxon>Alphaproteobacteria</taxon>
        <taxon>Hyphomicrobiales</taxon>
        <taxon>Nitrobacteraceae</taxon>
        <taxon>Afipia</taxon>
    </lineage>
</organism>
<feature type="region of interest" description="Disordered" evidence="1">
    <location>
        <begin position="177"/>
        <end position="212"/>
    </location>
</feature>
<dbReference type="STRING" id="1035.BN961_01753"/>
<name>A0A090MRX2_AFIFE</name>
<evidence type="ECO:0000313" key="2">
    <source>
        <dbReference type="EMBL" id="CEG08339.1"/>
    </source>
</evidence>
<reference evidence="2 3" key="1">
    <citation type="journal article" date="2014" name="Genome Announc.">
        <title>Genome Sequence of Afipia felis Strain 76713, Isolated in Hospital Water Using an Amoeba Co-Culture Procedure.</title>
        <authorList>
            <person name="Benamar S."/>
            <person name="La Scola B."/>
            <person name="Croce O."/>
        </authorList>
    </citation>
    <scope>NUCLEOTIDE SEQUENCE [LARGE SCALE GENOMIC DNA]</scope>
    <source>
        <strain evidence="2 3">76713</strain>
    </source>
</reference>
<dbReference type="RefSeq" id="WP_048756263.1">
    <property type="nucleotide sequence ID" value="NZ_CCAZ020000001.1"/>
</dbReference>
<dbReference type="Proteomes" id="UP000035762">
    <property type="component" value="Unassembled WGS sequence"/>
</dbReference>
<dbReference type="EMBL" id="CCAZ020000001">
    <property type="protein sequence ID" value="CEG08339.1"/>
    <property type="molecule type" value="Genomic_DNA"/>
</dbReference>
<evidence type="ECO:0000256" key="1">
    <source>
        <dbReference type="SAM" id="MobiDB-lite"/>
    </source>
</evidence>
<comment type="caution">
    <text evidence="2">The sequence shown here is derived from an EMBL/GenBank/DDBJ whole genome shotgun (WGS) entry which is preliminary data.</text>
</comment>
<gene>
    <name evidence="2" type="ORF">BN961_01753</name>
</gene>
<evidence type="ECO:0000313" key="3">
    <source>
        <dbReference type="Proteomes" id="UP000035762"/>
    </source>
</evidence>
<dbReference type="OrthoDB" id="7926522at2"/>
<keyword evidence="3" id="KW-1185">Reference proteome</keyword>